<dbReference type="PROSITE" id="PS51760">
    <property type="entry name" value="GH10_2"/>
    <property type="match status" value="1"/>
</dbReference>
<dbReference type="GO" id="GO:0031176">
    <property type="term" value="F:endo-1,4-beta-xylanase activity"/>
    <property type="evidence" value="ECO:0007669"/>
    <property type="project" value="UniProtKB-ARBA"/>
</dbReference>
<keyword evidence="8" id="KW-1185">Reference proteome</keyword>
<dbReference type="InterPro" id="IPR008979">
    <property type="entry name" value="Galactose-bd-like_sf"/>
</dbReference>
<dbReference type="PANTHER" id="PTHR31490">
    <property type="entry name" value="GLYCOSYL HYDROLASE"/>
    <property type="match status" value="1"/>
</dbReference>
<dbReference type="SMART" id="SM00633">
    <property type="entry name" value="Glyco_10"/>
    <property type="match status" value="1"/>
</dbReference>
<name>A0ABD1RS66_9LAMI</name>
<dbReference type="Pfam" id="PF00331">
    <property type="entry name" value="Glyco_hydro_10"/>
    <property type="match status" value="1"/>
</dbReference>
<evidence type="ECO:0000256" key="2">
    <source>
        <dbReference type="ARBA" id="ARBA00022801"/>
    </source>
</evidence>
<reference evidence="8" key="1">
    <citation type="submission" date="2024-07" db="EMBL/GenBank/DDBJ databases">
        <title>Two chromosome-level genome assemblies of Korean endemic species Abeliophyllum distichum and Forsythia ovata (Oleaceae).</title>
        <authorList>
            <person name="Jang H."/>
        </authorList>
    </citation>
    <scope>NUCLEOTIDE SEQUENCE [LARGE SCALE GENOMIC DNA]</scope>
</reference>
<sequence length="569" mass="65610">MNSVPLLMLFFLVSSGIKVYSLHYDHTYTHECLAKPMEPQYAGGMVINPELEHGLKGWTTFGQAKIEHQESKDGNKYIVASYRSGHCDSFSQKFYLEEEKLYVLSAWLQVSHGEAHLAAMFRTGITYQPAGWVIARQGCWSMLKGGIVVNSSGPVELFFQANNTRAEIWADSISLQAFTQEEWDSHQDQNIEKIRKGKVKFQVVDPQGRPLANAKISVKQIKQTFPFGNAISKFIIHKKAYQEWFVSRFKYAVFENEMKWYSNERRPGKENYYDSDTMLKFAKRNNILVRGHNVLWDDPRYQPSWVKKLPRKDLQLATEKRINSVMKHYLGQLIHWDVVNENLHFSFYEKRLGRNASTVFLKRAHQIDQKAIPFLNDYNTLESPTDSESTPAKYIEKIKLIREQGYHGPLGIGLEAHFDTPNLPYVRASLDMLASTKLPIWITELDVSHRPKQAMYLAQLIKEFHAHPAIHGIIMWGSWSPTGCWKMCFTDKNFNNLPTGNAVDNIMKVWRHEGLLGTTDGDGYFNTSLFHGDYKVEIRHSTAVNSSKIRQFGVASSDKIQETHFKFHV</sequence>
<accession>A0ABD1RS66</accession>
<dbReference type="EMBL" id="JBFOLK010000008">
    <property type="protein sequence ID" value="KAL2490874.1"/>
    <property type="molecule type" value="Genomic_DNA"/>
</dbReference>
<keyword evidence="3" id="KW-0119">Carbohydrate metabolism</keyword>
<dbReference type="SUPFAM" id="SSF49785">
    <property type="entry name" value="Galactose-binding domain-like"/>
    <property type="match status" value="1"/>
</dbReference>
<dbReference type="InterPro" id="IPR044846">
    <property type="entry name" value="GH10"/>
</dbReference>
<comment type="similarity">
    <text evidence="1">Belongs to the glycosyl hydrolase 10 (cellulase F) family.</text>
</comment>
<dbReference type="InterPro" id="IPR001000">
    <property type="entry name" value="GH10_dom"/>
</dbReference>
<proteinExistence type="inferred from homology"/>
<keyword evidence="2 7" id="KW-0378">Hydrolase</keyword>
<evidence type="ECO:0000313" key="7">
    <source>
        <dbReference type="EMBL" id="KAL2490874.1"/>
    </source>
</evidence>
<evidence type="ECO:0000313" key="8">
    <source>
        <dbReference type="Proteomes" id="UP001604336"/>
    </source>
</evidence>
<evidence type="ECO:0000256" key="4">
    <source>
        <dbReference type="ARBA" id="ARBA00023326"/>
    </source>
</evidence>
<keyword evidence="5" id="KW-0732">Signal</keyword>
<evidence type="ECO:0000259" key="6">
    <source>
        <dbReference type="PROSITE" id="PS51760"/>
    </source>
</evidence>
<organism evidence="7 8">
    <name type="scientific">Abeliophyllum distichum</name>
    <dbReference type="NCBI Taxonomy" id="126358"/>
    <lineage>
        <taxon>Eukaryota</taxon>
        <taxon>Viridiplantae</taxon>
        <taxon>Streptophyta</taxon>
        <taxon>Embryophyta</taxon>
        <taxon>Tracheophyta</taxon>
        <taxon>Spermatophyta</taxon>
        <taxon>Magnoliopsida</taxon>
        <taxon>eudicotyledons</taxon>
        <taxon>Gunneridae</taxon>
        <taxon>Pentapetalae</taxon>
        <taxon>asterids</taxon>
        <taxon>lamiids</taxon>
        <taxon>Lamiales</taxon>
        <taxon>Oleaceae</taxon>
        <taxon>Forsythieae</taxon>
        <taxon>Abeliophyllum</taxon>
    </lineage>
</organism>
<dbReference type="Proteomes" id="UP001604336">
    <property type="component" value="Unassembled WGS sequence"/>
</dbReference>
<keyword evidence="4" id="KW-0624">Polysaccharide degradation</keyword>
<dbReference type="Gene3D" id="2.60.120.260">
    <property type="entry name" value="Galactose-binding domain-like"/>
    <property type="match status" value="1"/>
</dbReference>
<comment type="caution">
    <text evidence="7">The sequence shown here is derived from an EMBL/GenBank/DDBJ whole genome shotgun (WGS) entry which is preliminary data.</text>
</comment>
<dbReference type="AlphaFoldDB" id="A0ABD1RS66"/>
<dbReference type="SUPFAM" id="SSF51445">
    <property type="entry name" value="(Trans)glycosidases"/>
    <property type="match status" value="1"/>
</dbReference>
<evidence type="ECO:0000256" key="3">
    <source>
        <dbReference type="ARBA" id="ARBA00023277"/>
    </source>
</evidence>
<protein>
    <submittedName>
        <fullName evidence="7">Glycosyl hydrolase family 10 protein</fullName>
    </submittedName>
</protein>
<gene>
    <name evidence="7" type="ORF">Adt_26502</name>
</gene>
<feature type="chain" id="PRO_5044873869" evidence="5">
    <location>
        <begin position="22"/>
        <end position="569"/>
    </location>
</feature>
<feature type="domain" description="GH10" evidence="6">
    <location>
        <begin position="212"/>
        <end position="506"/>
    </location>
</feature>
<evidence type="ECO:0000256" key="1">
    <source>
        <dbReference type="ARBA" id="ARBA00007495"/>
    </source>
</evidence>
<dbReference type="PANTHER" id="PTHR31490:SF2">
    <property type="entry name" value="GLYCOSYL HYDROLASE FAMILY 10 PROTEIN"/>
    <property type="match status" value="1"/>
</dbReference>
<dbReference type="GO" id="GO:0000272">
    <property type="term" value="P:polysaccharide catabolic process"/>
    <property type="evidence" value="ECO:0007669"/>
    <property type="project" value="UniProtKB-KW"/>
</dbReference>
<dbReference type="InterPro" id="IPR017853">
    <property type="entry name" value="GH"/>
</dbReference>
<dbReference type="Gene3D" id="3.20.20.80">
    <property type="entry name" value="Glycosidases"/>
    <property type="match status" value="1"/>
</dbReference>
<feature type="signal peptide" evidence="5">
    <location>
        <begin position="1"/>
        <end position="21"/>
    </location>
</feature>
<evidence type="ECO:0000256" key="5">
    <source>
        <dbReference type="SAM" id="SignalP"/>
    </source>
</evidence>